<evidence type="ECO:0000313" key="2">
    <source>
        <dbReference type="EMBL" id="GFY39495.1"/>
    </source>
</evidence>
<protein>
    <submittedName>
        <fullName evidence="2">Uncharacterized protein</fullName>
    </submittedName>
</protein>
<dbReference type="Proteomes" id="UP000886998">
    <property type="component" value="Unassembled WGS sequence"/>
</dbReference>
<dbReference type="EMBL" id="BMAV01001401">
    <property type="protein sequence ID" value="GFY39495.1"/>
    <property type="molecule type" value="Genomic_DNA"/>
</dbReference>
<dbReference type="AlphaFoldDB" id="A0A8X7BQ02"/>
<reference evidence="2" key="1">
    <citation type="submission" date="2020-08" db="EMBL/GenBank/DDBJ databases">
        <title>Multicomponent nature underlies the extraordinary mechanical properties of spider dragline silk.</title>
        <authorList>
            <person name="Kono N."/>
            <person name="Nakamura H."/>
            <person name="Mori M."/>
            <person name="Yoshida Y."/>
            <person name="Ohtoshi R."/>
            <person name="Malay A.D."/>
            <person name="Moran D.A.P."/>
            <person name="Tomita M."/>
            <person name="Numata K."/>
            <person name="Arakawa K."/>
        </authorList>
    </citation>
    <scope>NUCLEOTIDE SEQUENCE</scope>
</reference>
<keyword evidence="1" id="KW-0472">Membrane</keyword>
<comment type="caution">
    <text evidence="2">The sequence shown here is derived from an EMBL/GenBank/DDBJ whole genome shotgun (WGS) entry which is preliminary data.</text>
</comment>
<keyword evidence="1" id="KW-1133">Transmembrane helix</keyword>
<keyword evidence="3" id="KW-1185">Reference proteome</keyword>
<proteinExistence type="predicted"/>
<name>A0A8X7BQ02_9ARAC</name>
<sequence length="125" mass="14270">MESSESVGSKKQTRKLPIFPEANEYTTLFVLSPDPPGAMRCRFVCKRQGVTFPPTLTARLFLNAHWILFYFYYSIVMVSSLDSENGPSTSFPSVEKIIKTVILYRQMLRTSPLILLYCLVLYCIG</sequence>
<accession>A0A8X7BQ02</accession>
<keyword evidence="1" id="KW-0812">Transmembrane</keyword>
<feature type="transmembrane region" description="Helical" evidence="1">
    <location>
        <begin position="101"/>
        <end position="124"/>
    </location>
</feature>
<feature type="transmembrane region" description="Helical" evidence="1">
    <location>
        <begin position="60"/>
        <end position="81"/>
    </location>
</feature>
<gene>
    <name evidence="2" type="ORF">TNIN_335591</name>
</gene>
<organism evidence="2 3">
    <name type="scientific">Trichonephila inaurata madagascariensis</name>
    <dbReference type="NCBI Taxonomy" id="2747483"/>
    <lineage>
        <taxon>Eukaryota</taxon>
        <taxon>Metazoa</taxon>
        <taxon>Ecdysozoa</taxon>
        <taxon>Arthropoda</taxon>
        <taxon>Chelicerata</taxon>
        <taxon>Arachnida</taxon>
        <taxon>Araneae</taxon>
        <taxon>Araneomorphae</taxon>
        <taxon>Entelegynae</taxon>
        <taxon>Araneoidea</taxon>
        <taxon>Nephilidae</taxon>
        <taxon>Trichonephila</taxon>
        <taxon>Trichonephila inaurata</taxon>
    </lineage>
</organism>
<evidence type="ECO:0000313" key="3">
    <source>
        <dbReference type="Proteomes" id="UP000886998"/>
    </source>
</evidence>
<evidence type="ECO:0000256" key="1">
    <source>
        <dbReference type="SAM" id="Phobius"/>
    </source>
</evidence>